<proteinExistence type="predicted"/>
<reference evidence="1 2" key="1">
    <citation type="submission" date="2016-11" db="EMBL/GenBank/DDBJ databases">
        <authorList>
            <person name="Jaros S."/>
            <person name="Januszkiewicz K."/>
            <person name="Wedrychowicz H."/>
        </authorList>
    </citation>
    <scope>NUCLEOTIDE SEQUENCE [LARGE SCALE GENOMIC DNA]</scope>
    <source>
        <strain evidence="1 2">DSM 16010</strain>
    </source>
</reference>
<dbReference type="OrthoDB" id="2388639at2"/>
<protein>
    <recommendedName>
        <fullName evidence="3">Acetyltransferase (GNAT) domain-containing protein</fullName>
    </recommendedName>
</protein>
<evidence type="ECO:0008006" key="3">
    <source>
        <dbReference type="Google" id="ProtNLM"/>
    </source>
</evidence>
<evidence type="ECO:0000313" key="1">
    <source>
        <dbReference type="EMBL" id="SHL45850.1"/>
    </source>
</evidence>
<dbReference type="AlphaFoldDB" id="A0A1M7ASU6"/>
<dbReference type="EMBL" id="FRCF01000002">
    <property type="protein sequence ID" value="SHL45850.1"/>
    <property type="molecule type" value="Genomic_DNA"/>
</dbReference>
<organism evidence="1 2">
    <name type="scientific">Lacicoccus alkaliphilus DSM 16010</name>
    <dbReference type="NCBI Taxonomy" id="1123231"/>
    <lineage>
        <taxon>Bacteria</taxon>
        <taxon>Bacillati</taxon>
        <taxon>Bacillota</taxon>
        <taxon>Bacilli</taxon>
        <taxon>Bacillales</taxon>
        <taxon>Salinicoccaceae</taxon>
        <taxon>Lacicoccus</taxon>
    </lineage>
</organism>
<gene>
    <name evidence="1" type="ORF">SAMN02745189_00245</name>
</gene>
<dbReference type="RefSeq" id="WP_072707533.1">
    <property type="nucleotide sequence ID" value="NZ_FRCF01000002.1"/>
</dbReference>
<sequence>MEITLHKDIAAHLQDKNMIPNYPASGHGVICEAEDEILSYLYYSLNPYHPSTLYLRFAVLDKSIKPETVVDMYEKLKSTLPLSDIILEVHCRHGLYEKLIDEHGFEKFRETYELEVDITEMFSHFDGDEAGGEVTEKNFEMTGELLDISKKVYESVHQLIPLREMSLAGWEGLITDELDFKNSIVIYDETGKITAYMLMYENDEASVDVGYCYYADTEAKQSLISTFKDTLLHLLEKDFEQINLEVDTTDGYAYEFFKSIVADEQPVLVSYISRQPQV</sequence>
<dbReference type="Proteomes" id="UP000184206">
    <property type="component" value="Unassembled WGS sequence"/>
</dbReference>
<dbReference type="STRING" id="1123231.SAMN02745189_00245"/>
<accession>A0A1M7ASU6</accession>
<evidence type="ECO:0000313" key="2">
    <source>
        <dbReference type="Proteomes" id="UP000184206"/>
    </source>
</evidence>
<name>A0A1M7ASU6_9BACL</name>
<keyword evidence="2" id="KW-1185">Reference proteome</keyword>